<dbReference type="OrthoDB" id="6147888at2759"/>
<name>A0A087TKB1_STEMI</name>
<proteinExistence type="predicted"/>
<feature type="non-terminal residue" evidence="1">
    <location>
        <position position="88"/>
    </location>
</feature>
<dbReference type="AlphaFoldDB" id="A0A087TKB1"/>
<keyword evidence="2" id="KW-1185">Reference proteome</keyword>
<sequence>MAMTQTFRLIKHVQHANFYFKSLTVNAVRCLSKKPLGTDIYHTSQETVKDAEWTPVYYLPWINLGRLLNRFKLYQTTFTVAAIPIGVH</sequence>
<protein>
    <submittedName>
        <fullName evidence="1">Uncharacterized protein</fullName>
    </submittedName>
</protein>
<accession>A0A087TKB1</accession>
<evidence type="ECO:0000313" key="2">
    <source>
        <dbReference type="Proteomes" id="UP000054359"/>
    </source>
</evidence>
<reference evidence="1 2" key="1">
    <citation type="submission" date="2013-11" db="EMBL/GenBank/DDBJ databases">
        <title>Genome sequencing of Stegodyphus mimosarum.</title>
        <authorList>
            <person name="Bechsgaard J."/>
        </authorList>
    </citation>
    <scope>NUCLEOTIDE SEQUENCE [LARGE SCALE GENOMIC DNA]</scope>
</reference>
<organism evidence="1 2">
    <name type="scientific">Stegodyphus mimosarum</name>
    <name type="common">African social velvet spider</name>
    <dbReference type="NCBI Taxonomy" id="407821"/>
    <lineage>
        <taxon>Eukaryota</taxon>
        <taxon>Metazoa</taxon>
        <taxon>Ecdysozoa</taxon>
        <taxon>Arthropoda</taxon>
        <taxon>Chelicerata</taxon>
        <taxon>Arachnida</taxon>
        <taxon>Araneae</taxon>
        <taxon>Araneomorphae</taxon>
        <taxon>Entelegynae</taxon>
        <taxon>Eresoidea</taxon>
        <taxon>Eresidae</taxon>
        <taxon>Stegodyphus</taxon>
    </lineage>
</organism>
<evidence type="ECO:0000313" key="1">
    <source>
        <dbReference type="EMBL" id="KFM65550.1"/>
    </source>
</evidence>
<dbReference type="Proteomes" id="UP000054359">
    <property type="component" value="Unassembled WGS sequence"/>
</dbReference>
<gene>
    <name evidence="1" type="ORF">X975_23068</name>
</gene>
<dbReference type="EMBL" id="KK115616">
    <property type="protein sequence ID" value="KFM65550.1"/>
    <property type="molecule type" value="Genomic_DNA"/>
</dbReference>